<organism evidence="2 3">
    <name type="scientific">Cercophora scortea</name>
    <dbReference type="NCBI Taxonomy" id="314031"/>
    <lineage>
        <taxon>Eukaryota</taxon>
        <taxon>Fungi</taxon>
        <taxon>Dikarya</taxon>
        <taxon>Ascomycota</taxon>
        <taxon>Pezizomycotina</taxon>
        <taxon>Sordariomycetes</taxon>
        <taxon>Sordariomycetidae</taxon>
        <taxon>Sordariales</taxon>
        <taxon>Lasiosphaeriaceae</taxon>
        <taxon>Cercophora</taxon>
    </lineage>
</organism>
<comment type="caution">
    <text evidence="2">The sequence shown here is derived from an EMBL/GenBank/DDBJ whole genome shotgun (WGS) entry which is preliminary data.</text>
</comment>
<reference evidence="2" key="2">
    <citation type="submission" date="2023-06" db="EMBL/GenBank/DDBJ databases">
        <authorList>
            <consortium name="Lawrence Berkeley National Laboratory"/>
            <person name="Haridas S."/>
            <person name="Hensen N."/>
            <person name="Bonometti L."/>
            <person name="Westerberg I."/>
            <person name="Brannstrom I.O."/>
            <person name="Guillou S."/>
            <person name="Cros-Aarteil S."/>
            <person name="Calhoun S."/>
            <person name="Kuo A."/>
            <person name="Mondo S."/>
            <person name="Pangilinan J."/>
            <person name="Riley R."/>
            <person name="Labutti K."/>
            <person name="Andreopoulos B."/>
            <person name="Lipzen A."/>
            <person name="Chen C."/>
            <person name="Yanf M."/>
            <person name="Daum C."/>
            <person name="Ng V."/>
            <person name="Clum A."/>
            <person name="Steindorff A."/>
            <person name="Ohm R."/>
            <person name="Martin F."/>
            <person name="Silar P."/>
            <person name="Natvig D."/>
            <person name="Lalanne C."/>
            <person name="Gautier V."/>
            <person name="Ament-Velasquez S.L."/>
            <person name="Kruys A."/>
            <person name="Hutchinson M.I."/>
            <person name="Powell A.J."/>
            <person name="Barry K."/>
            <person name="Miller A.N."/>
            <person name="Grigoriev I.V."/>
            <person name="Debuchy R."/>
            <person name="Gladieux P."/>
            <person name="Thoren M.H."/>
            <person name="Johannesson H."/>
        </authorList>
    </citation>
    <scope>NUCLEOTIDE SEQUENCE</scope>
    <source>
        <strain evidence="2">SMH4131-1</strain>
    </source>
</reference>
<evidence type="ECO:0000256" key="1">
    <source>
        <dbReference type="SAM" id="MobiDB-lite"/>
    </source>
</evidence>
<accession>A0AAE0J050</accession>
<feature type="compositionally biased region" description="Low complexity" evidence="1">
    <location>
        <begin position="104"/>
        <end position="115"/>
    </location>
</feature>
<dbReference type="Proteomes" id="UP001286456">
    <property type="component" value="Unassembled WGS sequence"/>
</dbReference>
<evidence type="ECO:0000313" key="3">
    <source>
        <dbReference type="Proteomes" id="UP001286456"/>
    </source>
</evidence>
<feature type="region of interest" description="Disordered" evidence="1">
    <location>
        <begin position="1"/>
        <end position="24"/>
    </location>
</feature>
<reference evidence="2" key="1">
    <citation type="journal article" date="2023" name="Mol. Phylogenet. Evol.">
        <title>Genome-scale phylogeny and comparative genomics of the fungal order Sordariales.</title>
        <authorList>
            <person name="Hensen N."/>
            <person name="Bonometti L."/>
            <person name="Westerberg I."/>
            <person name="Brannstrom I.O."/>
            <person name="Guillou S."/>
            <person name="Cros-Aarteil S."/>
            <person name="Calhoun S."/>
            <person name="Haridas S."/>
            <person name="Kuo A."/>
            <person name="Mondo S."/>
            <person name="Pangilinan J."/>
            <person name="Riley R."/>
            <person name="LaButti K."/>
            <person name="Andreopoulos B."/>
            <person name="Lipzen A."/>
            <person name="Chen C."/>
            <person name="Yan M."/>
            <person name="Daum C."/>
            <person name="Ng V."/>
            <person name="Clum A."/>
            <person name="Steindorff A."/>
            <person name="Ohm R.A."/>
            <person name="Martin F."/>
            <person name="Silar P."/>
            <person name="Natvig D.O."/>
            <person name="Lalanne C."/>
            <person name="Gautier V."/>
            <person name="Ament-Velasquez S.L."/>
            <person name="Kruys A."/>
            <person name="Hutchinson M.I."/>
            <person name="Powell A.J."/>
            <person name="Barry K."/>
            <person name="Miller A.N."/>
            <person name="Grigoriev I.V."/>
            <person name="Debuchy R."/>
            <person name="Gladieux P."/>
            <person name="Hiltunen Thoren M."/>
            <person name="Johannesson H."/>
        </authorList>
    </citation>
    <scope>NUCLEOTIDE SEQUENCE</scope>
    <source>
        <strain evidence="2">SMH4131-1</strain>
    </source>
</reference>
<dbReference type="EMBL" id="JAUEPO010000002">
    <property type="protein sequence ID" value="KAK3334077.1"/>
    <property type="molecule type" value="Genomic_DNA"/>
</dbReference>
<sequence>MRLGGDNKGRWQEGSCLDRPQSHQAPELGTNLLHLVANSSKKSNALSPIRGHTFHQGMARQSYRVHTPITRTPRFLGSIQYDYSLSFSYSQRLHQNISLDPRTRSSSAPPSTRSAGPKTRPRPAVSRRPSSYFSRPNLATRMSSSSSLRSTDGISHRRFVPVEHAFPQTFHIYNLGKGPHSFVLGEHQDKPLYLVSTRPSLYGNKPDIVLHSGPSLKAPPLASLTSTHFNSETCVSLPPRKMGDAHGKEVLTAHDYLFGRYTFEAEVIRGPSDRRERERFEWRHSHGKDVKALGAQSAGWKLVRMSGLHGRGPKAGDGNEVVAVCASRGNGRTKVFSFRFLGSGTLDPDSRWTVMAAMSGLCIFERERKRKLLDPGRYICTLPRRGIPIGHVLDCHAPS</sequence>
<gene>
    <name evidence="2" type="ORF">B0T19DRAFT_145835</name>
</gene>
<protein>
    <submittedName>
        <fullName evidence="2">Uncharacterized protein</fullName>
    </submittedName>
</protein>
<proteinExistence type="predicted"/>
<feature type="compositionally biased region" description="Basic and acidic residues" evidence="1">
    <location>
        <begin position="1"/>
        <end position="11"/>
    </location>
</feature>
<evidence type="ECO:0000313" key="2">
    <source>
        <dbReference type="EMBL" id="KAK3334077.1"/>
    </source>
</evidence>
<feature type="region of interest" description="Disordered" evidence="1">
    <location>
        <begin position="98"/>
        <end position="152"/>
    </location>
</feature>
<keyword evidence="3" id="KW-1185">Reference proteome</keyword>
<feature type="compositionally biased region" description="Low complexity" evidence="1">
    <location>
        <begin position="122"/>
        <end position="131"/>
    </location>
</feature>
<name>A0AAE0J050_9PEZI</name>
<dbReference type="AlphaFoldDB" id="A0AAE0J050"/>